<dbReference type="EMBL" id="PSQE01000007">
    <property type="protein sequence ID" value="RHN48550.1"/>
    <property type="molecule type" value="Genomic_DNA"/>
</dbReference>
<evidence type="ECO:0000313" key="3">
    <source>
        <dbReference type="EnsemblPlants" id="KEH24060"/>
    </source>
</evidence>
<keyword evidence="4" id="KW-1185">Reference proteome</keyword>
<proteinExistence type="predicted"/>
<name>A0A072UE11_MEDTR</name>
<dbReference type="Proteomes" id="UP000265566">
    <property type="component" value="Chromosome 7"/>
</dbReference>
<accession>A0A072UE11</accession>
<evidence type="ECO:0000313" key="4">
    <source>
        <dbReference type="Proteomes" id="UP000002051"/>
    </source>
</evidence>
<evidence type="ECO:0000313" key="1">
    <source>
        <dbReference type="EMBL" id="KEH24060.1"/>
    </source>
</evidence>
<gene>
    <name evidence="1" type="ordered locus">MTR_7g103050</name>
    <name evidence="2" type="ORF">MtrunA17_Chr7g0264981</name>
</gene>
<dbReference type="AlphaFoldDB" id="A0A072UE11"/>
<dbReference type="EnsemblPlants" id="KEH24060">
    <property type="protein sequence ID" value="KEH24060"/>
    <property type="gene ID" value="MTR_7g103050"/>
</dbReference>
<sequence length="121" mass="14770">MDGDDFEPHMFHHSSDIQQDYRMENMSKKWWCVMQVFQQGFFLLTSSYYIRVRVWAHVMVVNMVMDERSVGKDSYRYIYIMNLKQQSSMSRLLHIFKILFRFVGLFSLRLIRFVSALFERC</sequence>
<reference evidence="1 4" key="1">
    <citation type="journal article" date="2011" name="Nature">
        <title>The Medicago genome provides insight into the evolution of rhizobial symbioses.</title>
        <authorList>
            <person name="Young N.D."/>
            <person name="Debelle F."/>
            <person name="Oldroyd G.E."/>
            <person name="Geurts R."/>
            <person name="Cannon S.B."/>
            <person name="Udvardi M.K."/>
            <person name="Benedito V.A."/>
            <person name="Mayer K.F."/>
            <person name="Gouzy J."/>
            <person name="Schoof H."/>
            <person name="Van de Peer Y."/>
            <person name="Proost S."/>
            <person name="Cook D.R."/>
            <person name="Meyers B.C."/>
            <person name="Spannagl M."/>
            <person name="Cheung F."/>
            <person name="De Mita S."/>
            <person name="Krishnakumar V."/>
            <person name="Gundlach H."/>
            <person name="Zhou S."/>
            <person name="Mudge J."/>
            <person name="Bharti A.K."/>
            <person name="Murray J.D."/>
            <person name="Naoumkina M.A."/>
            <person name="Rosen B."/>
            <person name="Silverstein K.A."/>
            <person name="Tang H."/>
            <person name="Rombauts S."/>
            <person name="Zhao P.X."/>
            <person name="Zhou P."/>
            <person name="Barbe V."/>
            <person name="Bardou P."/>
            <person name="Bechner M."/>
            <person name="Bellec A."/>
            <person name="Berger A."/>
            <person name="Berges H."/>
            <person name="Bidwell S."/>
            <person name="Bisseling T."/>
            <person name="Choisne N."/>
            <person name="Couloux A."/>
            <person name="Denny R."/>
            <person name="Deshpande S."/>
            <person name="Dai X."/>
            <person name="Doyle J.J."/>
            <person name="Dudez A.M."/>
            <person name="Farmer A.D."/>
            <person name="Fouteau S."/>
            <person name="Franken C."/>
            <person name="Gibelin C."/>
            <person name="Gish J."/>
            <person name="Goldstein S."/>
            <person name="Gonzalez A.J."/>
            <person name="Green P.J."/>
            <person name="Hallab A."/>
            <person name="Hartog M."/>
            <person name="Hua A."/>
            <person name="Humphray S.J."/>
            <person name="Jeong D.H."/>
            <person name="Jing Y."/>
            <person name="Jocker A."/>
            <person name="Kenton S.M."/>
            <person name="Kim D.J."/>
            <person name="Klee K."/>
            <person name="Lai H."/>
            <person name="Lang C."/>
            <person name="Lin S."/>
            <person name="Macmil S.L."/>
            <person name="Magdelenat G."/>
            <person name="Matthews L."/>
            <person name="McCorrison J."/>
            <person name="Monaghan E.L."/>
            <person name="Mun J.H."/>
            <person name="Najar F.Z."/>
            <person name="Nicholson C."/>
            <person name="Noirot C."/>
            <person name="O'Bleness M."/>
            <person name="Paule C.R."/>
            <person name="Poulain J."/>
            <person name="Prion F."/>
            <person name="Qin B."/>
            <person name="Qu C."/>
            <person name="Retzel E.F."/>
            <person name="Riddle C."/>
            <person name="Sallet E."/>
            <person name="Samain S."/>
            <person name="Samson N."/>
            <person name="Sanders I."/>
            <person name="Saurat O."/>
            <person name="Scarpelli C."/>
            <person name="Schiex T."/>
            <person name="Segurens B."/>
            <person name="Severin A.J."/>
            <person name="Sherrier D.J."/>
            <person name="Shi R."/>
            <person name="Sims S."/>
            <person name="Singer S.R."/>
            <person name="Sinharoy S."/>
            <person name="Sterck L."/>
            <person name="Viollet A."/>
            <person name="Wang B.B."/>
            <person name="Wang K."/>
            <person name="Wang M."/>
            <person name="Wang X."/>
            <person name="Warfsmann J."/>
            <person name="Weissenbach J."/>
            <person name="White D.D."/>
            <person name="White J.D."/>
            <person name="Wiley G.B."/>
            <person name="Wincker P."/>
            <person name="Xing Y."/>
            <person name="Yang L."/>
            <person name="Yao Z."/>
            <person name="Ying F."/>
            <person name="Zhai J."/>
            <person name="Zhou L."/>
            <person name="Zuber A."/>
            <person name="Denarie J."/>
            <person name="Dixon R.A."/>
            <person name="May G.D."/>
            <person name="Schwartz D.C."/>
            <person name="Rogers J."/>
            <person name="Quetier F."/>
            <person name="Town C.D."/>
            <person name="Roe B.A."/>
        </authorList>
    </citation>
    <scope>NUCLEOTIDE SEQUENCE [LARGE SCALE GENOMIC DNA]</scope>
    <source>
        <strain evidence="1">A17</strain>
        <strain evidence="3 4">cv. Jemalong A17</strain>
    </source>
</reference>
<organism evidence="1 4">
    <name type="scientific">Medicago truncatula</name>
    <name type="common">Barrel medic</name>
    <name type="synonym">Medicago tribuloides</name>
    <dbReference type="NCBI Taxonomy" id="3880"/>
    <lineage>
        <taxon>Eukaryota</taxon>
        <taxon>Viridiplantae</taxon>
        <taxon>Streptophyta</taxon>
        <taxon>Embryophyta</taxon>
        <taxon>Tracheophyta</taxon>
        <taxon>Spermatophyta</taxon>
        <taxon>Magnoliopsida</taxon>
        <taxon>eudicotyledons</taxon>
        <taxon>Gunneridae</taxon>
        <taxon>Pentapetalae</taxon>
        <taxon>rosids</taxon>
        <taxon>fabids</taxon>
        <taxon>Fabales</taxon>
        <taxon>Fabaceae</taxon>
        <taxon>Papilionoideae</taxon>
        <taxon>50 kb inversion clade</taxon>
        <taxon>NPAAA clade</taxon>
        <taxon>Hologalegina</taxon>
        <taxon>IRL clade</taxon>
        <taxon>Trifolieae</taxon>
        <taxon>Medicago</taxon>
    </lineage>
</organism>
<protein>
    <submittedName>
        <fullName evidence="1 3">Uncharacterized protein</fullName>
    </submittedName>
</protein>
<dbReference type="HOGENOM" id="CLU_2041553_0_0_1"/>
<dbReference type="Gramene" id="rna43280">
    <property type="protein sequence ID" value="RHN48550.1"/>
    <property type="gene ID" value="gene43280"/>
</dbReference>
<reference evidence="1 4" key="2">
    <citation type="journal article" date="2014" name="BMC Genomics">
        <title>An improved genome release (version Mt4.0) for the model legume Medicago truncatula.</title>
        <authorList>
            <person name="Tang H."/>
            <person name="Krishnakumar V."/>
            <person name="Bidwell S."/>
            <person name="Rosen B."/>
            <person name="Chan A."/>
            <person name="Zhou S."/>
            <person name="Gentzbittel L."/>
            <person name="Childs K.L."/>
            <person name="Yandell M."/>
            <person name="Gundlach H."/>
            <person name="Mayer K.F."/>
            <person name="Schwartz D.C."/>
            <person name="Town C.D."/>
        </authorList>
    </citation>
    <scope>GENOME REANNOTATION</scope>
    <source>
        <strain evidence="1">A17</strain>
        <strain evidence="3 4">cv. Jemalong A17</strain>
    </source>
</reference>
<evidence type="ECO:0000313" key="2">
    <source>
        <dbReference type="EMBL" id="RHN48550.1"/>
    </source>
</evidence>
<reference evidence="3" key="3">
    <citation type="submission" date="2015-04" db="UniProtKB">
        <authorList>
            <consortium name="EnsemblPlants"/>
        </authorList>
    </citation>
    <scope>IDENTIFICATION</scope>
    <source>
        <strain evidence="3">cv. Jemalong A17</strain>
    </source>
</reference>
<dbReference type="Proteomes" id="UP000002051">
    <property type="component" value="Unassembled WGS sequence"/>
</dbReference>
<dbReference type="EMBL" id="CM001223">
    <property type="protein sequence ID" value="KEH24060.1"/>
    <property type="molecule type" value="Genomic_DNA"/>
</dbReference>
<reference evidence="2" key="4">
    <citation type="journal article" date="2018" name="Nat. Plants">
        <title>Whole-genome landscape of Medicago truncatula symbiotic genes.</title>
        <authorList>
            <person name="Pecrix Y."/>
            <person name="Gamas P."/>
            <person name="Carrere S."/>
        </authorList>
    </citation>
    <scope>NUCLEOTIDE SEQUENCE</scope>
    <source>
        <tissue evidence="2">Leaves</tissue>
    </source>
</reference>